<name>A0A0E9RRP7_ANGAN</name>
<reference evidence="1" key="1">
    <citation type="submission" date="2014-11" db="EMBL/GenBank/DDBJ databases">
        <authorList>
            <person name="Amaro Gonzalez C."/>
        </authorList>
    </citation>
    <scope>NUCLEOTIDE SEQUENCE</scope>
</reference>
<dbReference type="EMBL" id="GBXM01077517">
    <property type="protein sequence ID" value="JAH31060.1"/>
    <property type="molecule type" value="Transcribed_RNA"/>
</dbReference>
<dbReference type="AlphaFoldDB" id="A0A0E9RRP7"/>
<proteinExistence type="predicted"/>
<evidence type="ECO:0000313" key="1">
    <source>
        <dbReference type="EMBL" id="JAH31060.1"/>
    </source>
</evidence>
<accession>A0A0E9RRP7</accession>
<reference evidence="1" key="2">
    <citation type="journal article" date="2015" name="Fish Shellfish Immunol.">
        <title>Early steps in the European eel (Anguilla anguilla)-Vibrio vulnificus interaction in the gills: Role of the RtxA13 toxin.</title>
        <authorList>
            <person name="Callol A."/>
            <person name="Pajuelo D."/>
            <person name="Ebbesson L."/>
            <person name="Teles M."/>
            <person name="MacKenzie S."/>
            <person name="Amaro C."/>
        </authorList>
    </citation>
    <scope>NUCLEOTIDE SEQUENCE</scope>
</reference>
<sequence length="35" mass="4034">MREWFVEEQGARPTAGMPVVKVDLYNVTLLQSVIR</sequence>
<organism evidence="1">
    <name type="scientific">Anguilla anguilla</name>
    <name type="common">European freshwater eel</name>
    <name type="synonym">Muraena anguilla</name>
    <dbReference type="NCBI Taxonomy" id="7936"/>
    <lineage>
        <taxon>Eukaryota</taxon>
        <taxon>Metazoa</taxon>
        <taxon>Chordata</taxon>
        <taxon>Craniata</taxon>
        <taxon>Vertebrata</taxon>
        <taxon>Euteleostomi</taxon>
        <taxon>Actinopterygii</taxon>
        <taxon>Neopterygii</taxon>
        <taxon>Teleostei</taxon>
        <taxon>Anguilliformes</taxon>
        <taxon>Anguillidae</taxon>
        <taxon>Anguilla</taxon>
    </lineage>
</organism>
<protein>
    <submittedName>
        <fullName evidence="1">Uncharacterized protein</fullName>
    </submittedName>
</protein>